<comment type="caution">
    <text evidence="1">The sequence shown here is derived from an EMBL/GenBank/DDBJ whole genome shotgun (WGS) entry which is preliminary data.</text>
</comment>
<keyword evidence="2" id="KW-1185">Reference proteome</keyword>
<dbReference type="Proteomes" id="UP000664781">
    <property type="component" value="Unassembled WGS sequence"/>
</dbReference>
<name>A0A939FVU6_9ACTN</name>
<reference evidence="1" key="1">
    <citation type="submission" date="2021-03" db="EMBL/GenBank/DDBJ databases">
        <title>Streptomyces strains.</title>
        <authorList>
            <person name="Lund M.B."/>
            <person name="Toerring T."/>
        </authorList>
    </citation>
    <scope>NUCLEOTIDE SEQUENCE</scope>
    <source>
        <strain evidence="1">JCM 4242</strain>
    </source>
</reference>
<dbReference type="EMBL" id="JAFMOF010000005">
    <property type="protein sequence ID" value="MBO0657010.1"/>
    <property type="molecule type" value="Genomic_DNA"/>
</dbReference>
<dbReference type="PANTHER" id="PTHR34613">
    <property type="entry name" value="SLL0800 PROTEIN"/>
    <property type="match status" value="1"/>
</dbReference>
<dbReference type="PANTHER" id="PTHR34613:SF1">
    <property type="entry name" value="SLL6017 PROTEIN"/>
    <property type="match status" value="1"/>
</dbReference>
<protein>
    <submittedName>
        <fullName evidence="1">Uncharacterized protein</fullName>
    </submittedName>
</protein>
<accession>A0A939FVU6</accession>
<dbReference type="RefSeq" id="WP_207248663.1">
    <property type="nucleotide sequence ID" value="NZ_JAFMOF010000005.1"/>
</dbReference>
<proteinExistence type="predicted"/>
<dbReference type="AlphaFoldDB" id="A0A939FVU6"/>
<gene>
    <name evidence="1" type="ORF">J1792_31005</name>
</gene>
<organism evidence="1 2">
    <name type="scientific">Streptomyces triculaminicus</name>
    <dbReference type="NCBI Taxonomy" id="2816232"/>
    <lineage>
        <taxon>Bacteria</taxon>
        <taxon>Bacillati</taxon>
        <taxon>Actinomycetota</taxon>
        <taxon>Actinomycetes</taxon>
        <taxon>Kitasatosporales</taxon>
        <taxon>Streptomycetaceae</taxon>
        <taxon>Streptomyces</taxon>
    </lineage>
</organism>
<evidence type="ECO:0000313" key="1">
    <source>
        <dbReference type="EMBL" id="MBO0657010.1"/>
    </source>
</evidence>
<sequence>MVTSHHEAAHRIFQDRPELLAPVFRILDVPLPEKASVEVLSADVTEIRPLERRVDSVLRIKPPDDSSGFLLAIEAQGRRDPDKAVSWAYYLSFLKAKYACPALLLVVCHDTATADWAAGPFRLGPEGWTALSVHPLVLGPANVPVITSPDRAARNLALTAFSAMTHAREQAAPAILEALASALASADPESNAYYSELLEIGLGNTPAREIWRKLMPRTFFPGRGTLIEQTWLEAEAEGRLKQSAESVLRVLESRGIPVSPAVHERIMTCTFMDTLGYWLEAAVTVSTAEEIFVHGD</sequence>
<evidence type="ECO:0000313" key="2">
    <source>
        <dbReference type="Proteomes" id="UP000664781"/>
    </source>
</evidence>